<evidence type="ECO:0000313" key="3">
    <source>
        <dbReference type="Proteomes" id="UP000635477"/>
    </source>
</evidence>
<proteinExistence type="predicted"/>
<feature type="compositionally biased region" description="Polar residues" evidence="1">
    <location>
        <begin position="131"/>
        <end position="141"/>
    </location>
</feature>
<feature type="region of interest" description="Disordered" evidence="1">
    <location>
        <begin position="1"/>
        <end position="161"/>
    </location>
</feature>
<dbReference type="OrthoDB" id="510958at2759"/>
<accession>A0A8H4U121</accession>
<gene>
    <name evidence="2" type="ORF">FZEAL_10523</name>
</gene>
<name>A0A8H4U121_9HYPO</name>
<feature type="compositionally biased region" description="Low complexity" evidence="1">
    <location>
        <begin position="51"/>
        <end position="62"/>
    </location>
</feature>
<dbReference type="AlphaFoldDB" id="A0A8H4U121"/>
<feature type="compositionally biased region" description="Basic and acidic residues" evidence="1">
    <location>
        <begin position="8"/>
        <end position="25"/>
    </location>
</feature>
<organism evidence="2 3">
    <name type="scientific">Fusarium zealandicum</name>
    <dbReference type="NCBI Taxonomy" id="1053134"/>
    <lineage>
        <taxon>Eukaryota</taxon>
        <taxon>Fungi</taxon>
        <taxon>Dikarya</taxon>
        <taxon>Ascomycota</taxon>
        <taxon>Pezizomycotina</taxon>
        <taxon>Sordariomycetes</taxon>
        <taxon>Hypocreomycetidae</taxon>
        <taxon>Hypocreales</taxon>
        <taxon>Nectriaceae</taxon>
        <taxon>Fusarium</taxon>
        <taxon>Fusarium staphyleae species complex</taxon>
    </lineage>
</organism>
<reference evidence="2" key="2">
    <citation type="submission" date="2020-05" db="EMBL/GenBank/DDBJ databases">
        <authorList>
            <person name="Kim H.-S."/>
            <person name="Proctor R.H."/>
            <person name="Brown D.W."/>
        </authorList>
    </citation>
    <scope>NUCLEOTIDE SEQUENCE</scope>
    <source>
        <strain evidence="2">NRRL 22465</strain>
    </source>
</reference>
<keyword evidence="3" id="KW-1185">Reference proteome</keyword>
<protein>
    <submittedName>
        <fullName evidence="2">Uncharacterized protein</fullName>
    </submittedName>
</protein>
<sequence length="179" mass="18665">MPPAKSSRNLDDSKSEGPNPKEKSGNGHSSTKMRRGASQQNHSHLREVTNAAAIPPSRAAAEPSPPGVGHPSPVFSPHASSHHLLVPTGPANANPSFSLSYTGPPSNEIPSTPTVISTDSTPRAPSPTPTANGSCRNQVGLASTPRPWSDADKLAARAKTSLPSRCANILMEWASKRTT</sequence>
<feature type="compositionally biased region" description="Polar residues" evidence="1">
    <location>
        <begin position="91"/>
        <end position="116"/>
    </location>
</feature>
<reference evidence="2" key="1">
    <citation type="journal article" date="2020" name="BMC Genomics">
        <title>Correction to: Identification and distribution of gene clusters required for synthesis of sphingolipid metabolism inhibitors in diverse species of the filamentous fungus Fusarium.</title>
        <authorList>
            <person name="Kim H.S."/>
            <person name="Lohmar J.M."/>
            <person name="Busman M."/>
            <person name="Brown D.W."/>
            <person name="Naumann T.A."/>
            <person name="Divon H.H."/>
            <person name="Lysoe E."/>
            <person name="Uhlig S."/>
            <person name="Proctor R.H."/>
        </authorList>
    </citation>
    <scope>NUCLEOTIDE SEQUENCE</scope>
    <source>
        <strain evidence="2">NRRL 22465</strain>
    </source>
</reference>
<dbReference type="Proteomes" id="UP000635477">
    <property type="component" value="Unassembled WGS sequence"/>
</dbReference>
<dbReference type="EMBL" id="JABEYC010001216">
    <property type="protein sequence ID" value="KAF4967568.1"/>
    <property type="molecule type" value="Genomic_DNA"/>
</dbReference>
<evidence type="ECO:0000256" key="1">
    <source>
        <dbReference type="SAM" id="MobiDB-lite"/>
    </source>
</evidence>
<evidence type="ECO:0000313" key="2">
    <source>
        <dbReference type="EMBL" id="KAF4967568.1"/>
    </source>
</evidence>
<comment type="caution">
    <text evidence="2">The sequence shown here is derived from an EMBL/GenBank/DDBJ whole genome shotgun (WGS) entry which is preliminary data.</text>
</comment>